<gene>
    <name evidence="3" type="ORF">METZ01_LOCUS280910</name>
</gene>
<organism evidence="3">
    <name type="scientific">marine metagenome</name>
    <dbReference type="NCBI Taxonomy" id="408172"/>
    <lineage>
        <taxon>unclassified sequences</taxon>
        <taxon>metagenomes</taxon>
        <taxon>ecological metagenomes</taxon>
    </lineage>
</organism>
<feature type="non-terminal residue" evidence="3">
    <location>
        <position position="1"/>
    </location>
</feature>
<proteinExistence type="predicted"/>
<evidence type="ECO:0000313" key="3">
    <source>
        <dbReference type="EMBL" id="SVC28056.1"/>
    </source>
</evidence>
<name>A0A382KUK2_9ZZZZ</name>
<dbReference type="EMBL" id="UINC01082884">
    <property type="protein sequence ID" value="SVC28056.1"/>
    <property type="molecule type" value="Genomic_DNA"/>
</dbReference>
<sequence>LQEEHKIPQDRLFLLVPDPTIDPALPAKKSNLTTIEQTFGTLSQRLTDSDLLFVILIGHGSATGWDPKLNIPGPDLTSSKLNELLNTVKAGRIVLVNGSSSSGPFIDAISAPNRVVITATKSGGQRIATVFPEHFRAALSVENSDLDKDGRVSLLEAFTYTRLKTAEWYEDQGRLVTEHPMLDDNGDRKGSRDPGGEDPDGTLARSITFGERAGLGETVPDLSPEESKKLAELEARSQGIQGQIDVLKLEKHTITEDDYNSRLENLLISLARVNREIRMLTSR</sequence>
<keyword evidence="1" id="KW-0175">Coiled coil</keyword>
<reference evidence="3" key="1">
    <citation type="submission" date="2018-05" db="EMBL/GenBank/DDBJ databases">
        <authorList>
            <person name="Lanie J.A."/>
            <person name="Ng W.-L."/>
            <person name="Kazmierczak K.M."/>
            <person name="Andrzejewski T.M."/>
            <person name="Davidsen T.M."/>
            <person name="Wayne K.J."/>
            <person name="Tettelin H."/>
            <person name="Glass J.I."/>
            <person name="Rusch D."/>
            <person name="Podicherti R."/>
            <person name="Tsui H.-C.T."/>
            <person name="Winkler M.E."/>
        </authorList>
    </citation>
    <scope>NUCLEOTIDE SEQUENCE</scope>
</reference>
<feature type="coiled-coil region" evidence="1">
    <location>
        <begin position="230"/>
        <end position="283"/>
    </location>
</feature>
<dbReference type="Gene3D" id="3.40.50.1460">
    <property type="match status" value="1"/>
</dbReference>
<feature type="region of interest" description="Disordered" evidence="2">
    <location>
        <begin position="177"/>
        <end position="203"/>
    </location>
</feature>
<feature type="compositionally biased region" description="Basic and acidic residues" evidence="2">
    <location>
        <begin position="177"/>
        <end position="195"/>
    </location>
</feature>
<dbReference type="AlphaFoldDB" id="A0A382KUK2"/>
<evidence type="ECO:0000256" key="1">
    <source>
        <dbReference type="SAM" id="Coils"/>
    </source>
</evidence>
<evidence type="ECO:0000256" key="2">
    <source>
        <dbReference type="SAM" id="MobiDB-lite"/>
    </source>
</evidence>
<accession>A0A382KUK2</accession>
<protein>
    <submittedName>
        <fullName evidence="3">Uncharacterized protein</fullName>
    </submittedName>
</protein>